<dbReference type="GO" id="GO:0008270">
    <property type="term" value="F:zinc ion binding"/>
    <property type="evidence" value="ECO:0007669"/>
    <property type="project" value="UniProtKB-KW"/>
</dbReference>
<reference evidence="7 8" key="1">
    <citation type="submission" date="2023-03" db="EMBL/GenBank/DDBJ databases">
        <title>Genome insight into feeding habits of ladybird beetles.</title>
        <authorList>
            <person name="Li H.-S."/>
            <person name="Huang Y.-H."/>
            <person name="Pang H."/>
        </authorList>
    </citation>
    <scope>NUCLEOTIDE SEQUENCE [LARGE SCALE GENOMIC DNA]</scope>
    <source>
        <strain evidence="7">SYSU_2023b</strain>
        <tissue evidence="7">Whole body</tissue>
    </source>
</reference>
<dbReference type="PROSITE" id="PS01359">
    <property type="entry name" value="ZF_PHD_1"/>
    <property type="match status" value="1"/>
</dbReference>
<organism evidence="7 8">
    <name type="scientific">Henosepilachna vigintioctopunctata</name>
    <dbReference type="NCBI Taxonomy" id="420089"/>
    <lineage>
        <taxon>Eukaryota</taxon>
        <taxon>Metazoa</taxon>
        <taxon>Ecdysozoa</taxon>
        <taxon>Arthropoda</taxon>
        <taxon>Hexapoda</taxon>
        <taxon>Insecta</taxon>
        <taxon>Pterygota</taxon>
        <taxon>Neoptera</taxon>
        <taxon>Endopterygota</taxon>
        <taxon>Coleoptera</taxon>
        <taxon>Polyphaga</taxon>
        <taxon>Cucujiformia</taxon>
        <taxon>Coccinelloidea</taxon>
        <taxon>Coccinellidae</taxon>
        <taxon>Epilachninae</taxon>
        <taxon>Epilachnini</taxon>
        <taxon>Henosepilachna</taxon>
    </lineage>
</organism>
<evidence type="ECO:0000256" key="2">
    <source>
        <dbReference type="ARBA" id="ARBA00022771"/>
    </source>
</evidence>
<dbReference type="InterPro" id="IPR011011">
    <property type="entry name" value="Znf_FYVE_PHD"/>
</dbReference>
<keyword evidence="3" id="KW-0862">Zinc</keyword>
<evidence type="ECO:0000256" key="1">
    <source>
        <dbReference type="ARBA" id="ARBA00022723"/>
    </source>
</evidence>
<sequence length="177" mass="20147">MDKNGDDACRKCGKNFSNRDYSLKCNGECSGWFHKKCTGLTNEDVKAVEKGRNHFVCEACRSKVMSDFSVNELLVGNEVQKNFEIVIQLLKVVVTKCEKLENENSEIKRTMKELVLKMSSIPENTLQGLKKTENGTVLNEAKGRRSYADSLKNVNNVIVIRPKKQQQSEITREELKK</sequence>
<evidence type="ECO:0000259" key="6">
    <source>
        <dbReference type="PROSITE" id="PS50016"/>
    </source>
</evidence>
<evidence type="ECO:0000256" key="5">
    <source>
        <dbReference type="SAM" id="Coils"/>
    </source>
</evidence>
<evidence type="ECO:0000256" key="4">
    <source>
        <dbReference type="PROSITE-ProRule" id="PRU00146"/>
    </source>
</evidence>
<protein>
    <recommendedName>
        <fullName evidence="6">PHD-type domain-containing protein</fullName>
    </recommendedName>
</protein>
<dbReference type="SUPFAM" id="SSF57903">
    <property type="entry name" value="FYVE/PHD zinc finger"/>
    <property type="match status" value="1"/>
</dbReference>
<dbReference type="SMART" id="SM00249">
    <property type="entry name" value="PHD"/>
    <property type="match status" value="1"/>
</dbReference>
<comment type="caution">
    <text evidence="7">The sequence shown here is derived from an EMBL/GenBank/DDBJ whole genome shotgun (WGS) entry which is preliminary data.</text>
</comment>
<keyword evidence="2 4" id="KW-0863">Zinc-finger</keyword>
<feature type="coiled-coil region" evidence="5">
    <location>
        <begin position="90"/>
        <end position="117"/>
    </location>
</feature>
<name>A0AAW1TPX8_9CUCU</name>
<dbReference type="InterPro" id="IPR019786">
    <property type="entry name" value="Zinc_finger_PHD-type_CS"/>
</dbReference>
<keyword evidence="8" id="KW-1185">Reference proteome</keyword>
<dbReference type="Proteomes" id="UP001431783">
    <property type="component" value="Unassembled WGS sequence"/>
</dbReference>
<gene>
    <name evidence="7" type="ORF">WA026_020238</name>
</gene>
<keyword evidence="5" id="KW-0175">Coiled coil</keyword>
<proteinExistence type="predicted"/>
<accession>A0AAW1TPX8</accession>
<dbReference type="AlphaFoldDB" id="A0AAW1TPX8"/>
<dbReference type="EMBL" id="JARQZJ010000014">
    <property type="protein sequence ID" value="KAK9872884.1"/>
    <property type="molecule type" value="Genomic_DNA"/>
</dbReference>
<keyword evidence="1" id="KW-0479">Metal-binding</keyword>
<dbReference type="Gene3D" id="3.30.40.10">
    <property type="entry name" value="Zinc/RING finger domain, C3HC4 (zinc finger)"/>
    <property type="match status" value="1"/>
</dbReference>
<dbReference type="InterPro" id="IPR019787">
    <property type="entry name" value="Znf_PHD-finger"/>
</dbReference>
<dbReference type="InterPro" id="IPR013083">
    <property type="entry name" value="Znf_RING/FYVE/PHD"/>
</dbReference>
<dbReference type="PROSITE" id="PS50016">
    <property type="entry name" value="ZF_PHD_2"/>
    <property type="match status" value="1"/>
</dbReference>
<evidence type="ECO:0000313" key="7">
    <source>
        <dbReference type="EMBL" id="KAK9872884.1"/>
    </source>
</evidence>
<feature type="domain" description="PHD-type" evidence="6">
    <location>
        <begin position="6"/>
        <end position="63"/>
    </location>
</feature>
<evidence type="ECO:0000313" key="8">
    <source>
        <dbReference type="Proteomes" id="UP001431783"/>
    </source>
</evidence>
<evidence type="ECO:0000256" key="3">
    <source>
        <dbReference type="ARBA" id="ARBA00022833"/>
    </source>
</evidence>
<dbReference type="InterPro" id="IPR001965">
    <property type="entry name" value="Znf_PHD"/>
</dbReference>